<evidence type="ECO:0000313" key="1">
    <source>
        <dbReference type="EMBL" id="GAF73975.1"/>
    </source>
</evidence>
<feature type="non-terminal residue" evidence="1">
    <location>
        <position position="1"/>
    </location>
</feature>
<proteinExistence type="predicted"/>
<protein>
    <submittedName>
        <fullName evidence="1">Uncharacterized protein</fullName>
    </submittedName>
</protein>
<comment type="caution">
    <text evidence="1">The sequence shown here is derived from an EMBL/GenBank/DDBJ whole genome shotgun (WGS) entry which is preliminary data.</text>
</comment>
<organism evidence="1">
    <name type="scientific">marine sediment metagenome</name>
    <dbReference type="NCBI Taxonomy" id="412755"/>
    <lineage>
        <taxon>unclassified sequences</taxon>
        <taxon>metagenomes</taxon>
        <taxon>ecological metagenomes</taxon>
    </lineage>
</organism>
<dbReference type="AlphaFoldDB" id="X0TD59"/>
<gene>
    <name evidence="1" type="ORF">S01H1_13198</name>
</gene>
<name>X0TD59_9ZZZZ</name>
<dbReference type="EMBL" id="BARS01006806">
    <property type="protein sequence ID" value="GAF73975.1"/>
    <property type="molecule type" value="Genomic_DNA"/>
</dbReference>
<reference evidence="1" key="1">
    <citation type="journal article" date="2014" name="Front. Microbiol.">
        <title>High frequency of phylogenetically diverse reductive dehalogenase-homologous genes in deep subseafloor sedimentary metagenomes.</title>
        <authorList>
            <person name="Kawai M."/>
            <person name="Futagami T."/>
            <person name="Toyoda A."/>
            <person name="Takaki Y."/>
            <person name="Nishi S."/>
            <person name="Hori S."/>
            <person name="Arai W."/>
            <person name="Tsubouchi T."/>
            <person name="Morono Y."/>
            <person name="Uchiyama I."/>
            <person name="Ito T."/>
            <person name="Fujiyama A."/>
            <person name="Inagaki F."/>
            <person name="Takami H."/>
        </authorList>
    </citation>
    <scope>NUCLEOTIDE SEQUENCE</scope>
    <source>
        <strain evidence="1">Expedition CK06-06</strain>
    </source>
</reference>
<feature type="non-terminal residue" evidence="1">
    <location>
        <position position="409"/>
    </location>
</feature>
<accession>X0TD59</accession>
<sequence>GLNSPFVVQNYDRREQLKGQRDRLKLQLDERERTCNTIRSHRSVSAEELQTIEEAKLQNTEPSERAATVLNQLVTWRKNNVARQRQLQVIAAASAQIVKLTLPVKPDGYVDSPDVLRPEYEKLNAEVLGLVKFIASFEGDVGECPTCGTEVSVLQSKLVEAGVRLPIATELKDKNVLRYDASKQYNLDKTEYDQQFTTITDRQQQAQRTLSDLPKDENTNVDEKELQSKIDTQLTLASGIAEYKQVLFNHDQELARLGGSIDEMTKQLVALDKSVVELPAYTEEQRNAASGNVAGWERADLRRREADLQLTAAHANLKQGEQQLTQAEQVEIEARLLRDWASHGRTMREIVHKDGAPRFVAQRNLQRLQVGMNEFLEMFDTNYRVTADEGLSFMASFTSGSNQSAARLS</sequence>